<comment type="caution">
    <text evidence="2">The sequence shown here is derived from an EMBL/GenBank/DDBJ whole genome shotgun (WGS) entry which is preliminary data.</text>
</comment>
<keyword evidence="3" id="KW-1185">Reference proteome</keyword>
<accession>A0A8K0I3X9</accession>
<dbReference type="AlphaFoldDB" id="A0A8K0I3X9"/>
<evidence type="ECO:0000313" key="2">
    <source>
        <dbReference type="EMBL" id="KAG1335400.1"/>
    </source>
</evidence>
<evidence type="ECO:0000313" key="3">
    <source>
        <dbReference type="Proteomes" id="UP000797356"/>
    </source>
</evidence>
<name>A0A8K0I3X9_COCNU</name>
<organism evidence="2 3">
    <name type="scientific">Cocos nucifera</name>
    <name type="common">Coconut palm</name>
    <dbReference type="NCBI Taxonomy" id="13894"/>
    <lineage>
        <taxon>Eukaryota</taxon>
        <taxon>Viridiplantae</taxon>
        <taxon>Streptophyta</taxon>
        <taxon>Embryophyta</taxon>
        <taxon>Tracheophyta</taxon>
        <taxon>Spermatophyta</taxon>
        <taxon>Magnoliopsida</taxon>
        <taxon>Liliopsida</taxon>
        <taxon>Arecaceae</taxon>
        <taxon>Arecoideae</taxon>
        <taxon>Cocoseae</taxon>
        <taxon>Attaleinae</taxon>
        <taxon>Cocos</taxon>
    </lineage>
</organism>
<feature type="region of interest" description="Disordered" evidence="1">
    <location>
        <begin position="59"/>
        <end position="94"/>
    </location>
</feature>
<reference evidence="2" key="1">
    <citation type="journal article" date="2017" name="Gigascience">
        <title>The genome draft of coconut (Cocos nucifera).</title>
        <authorList>
            <person name="Xiao Y."/>
            <person name="Xu P."/>
            <person name="Fan H."/>
            <person name="Baudouin L."/>
            <person name="Xia W."/>
            <person name="Bocs S."/>
            <person name="Xu J."/>
            <person name="Li Q."/>
            <person name="Guo A."/>
            <person name="Zhou L."/>
            <person name="Li J."/>
            <person name="Wu Y."/>
            <person name="Ma Z."/>
            <person name="Armero A."/>
            <person name="Issali A.E."/>
            <person name="Liu N."/>
            <person name="Peng M."/>
            <person name="Yang Y."/>
        </authorList>
    </citation>
    <scope>NUCLEOTIDE SEQUENCE</scope>
    <source>
        <tissue evidence="2">Spear leaf of Hainan Tall coconut</tissue>
    </source>
</reference>
<sequence>MGNGEGQGTDLRQQILLTNPSVVRTPFPLPTTTKFSPSIRGRHSAAGFGCSARANPPAFSSPPLPAAAAADQPFSPPSHGNRILSSPSQIPSSLRYSWPRQSSSSLLKKPHILRKIVFFYCLCSWSPLPATALLRGEEGKKEDVQEGYEVIFTQIRK</sequence>
<dbReference type="EMBL" id="CM017874">
    <property type="protein sequence ID" value="KAG1335400.1"/>
    <property type="molecule type" value="Genomic_DNA"/>
</dbReference>
<dbReference type="Proteomes" id="UP000797356">
    <property type="component" value="Chromosome 3"/>
</dbReference>
<gene>
    <name evidence="2" type="ORF">COCNU_03G015190</name>
</gene>
<protein>
    <submittedName>
        <fullName evidence="2">Uncharacterized protein</fullName>
    </submittedName>
</protein>
<evidence type="ECO:0000256" key="1">
    <source>
        <dbReference type="SAM" id="MobiDB-lite"/>
    </source>
</evidence>
<reference evidence="2" key="2">
    <citation type="submission" date="2019-07" db="EMBL/GenBank/DDBJ databases">
        <authorList>
            <person name="Yang Y."/>
            <person name="Bocs S."/>
            <person name="Baudouin L."/>
        </authorList>
    </citation>
    <scope>NUCLEOTIDE SEQUENCE</scope>
    <source>
        <tissue evidence="2">Spear leaf of Hainan Tall coconut</tissue>
    </source>
</reference>
<feature type="compositionally biased region" description="Low complexity" evidence="1">
    <location>
        <begin position="82"/>
        <end position="94"/>
    </location>
</feature>
<proteinExistence type="predicted"/>